<dbReference type="Gene3D" id="3.30.870.10">
    <property type="entry name" value="Endonuclease Chain A"/>
    <property type="match status" value="1"/>
</dbReference>
<dbReference type="AlphaFoldDB" id="A0A7W3IZT2"/>
<keyword evidence="3" id="KW-1185">Reference proteome</keyword>
<feature type="chain" id="PRO_5030802681" description="Endonuclease/Exonuclease/phosphatase family protein" evidence="1">
    <location>
        <begin position="22"/>
        <end position="626"/>
    </location>
</feature>
<dbReference type="Proteomes" id="UP000580910">
    <property type="component" value="Unassembled WGS sequence"/>
</dbReference>
<dbReference type="SUPFAM" id="SSF56219">
    <property type="entry name" value="DNase I-like"/>
    <property type="match status" value="1"/>
</dbReference>
<evidence type="ECO:0000313" key="2">
    <source>
        <dbReference type="EMBL" id="MBA8803584.1"/>
    </source>
</evidence>
<comment type="caution">
    <text evidence="2">The sequence shown here is derived from an EMBL/GenBank/DDBJ whole genome shotgun (WGS) entry which is preliminary data.</text>
</comment>
<dbReference type="SUPFAM" id="SSF56024">
    <property type="entry name" value="Phospholipase D/nuclease"/>
    <property type="match status" value="1"/>
</dbReference>
<sequence>MRLMGSALAAGLAVGVLVAPAEVPSAPPIGRDLRLAAAAPASPTYTTFTLNIRHDLGKRKARQDMRKALTTLGDAGGFQEMSDLVDRQTLMRLCKDLDWGWYMPKDEGQEIPIVWDRSRFRIIDGHTVKVHGPEEGVTPSRYINVVRLREQATGKVFGFINTHTIAQASYDAQATDMHRIPRLRKHFRMLRREILALFASTEHVFVSGDLNVNYLADRKRRVKGLPTDELGDLVSFDMPLQGSRGPTSLLDYGMTVKDGSGLELAHSRIVHGWNSDHDAVQLTYRPVDLFRTGPLFNRPVSSIADRHRVLNRVARAIDDAEPGGLVRVISSRIDDDAVTTALVRAAAEGVDVRVVLGDGTATGAEKRLEAALGTDRKAGSWFHRCSGTCLGGAGKQQANVVLVSRAGGTTDLTLVGSGPLVRNEAGRWTDAFRVSTSSVYDGYARLFTRYAADGTDTSPRRVLAWGAFKAQLYPVPSGRRHDPVLKALAPVGCRNARGLRTDDGRTNVRIAVQAWSGERGRLIAERLGVLQDRGCDVAAVLGPKVLGGIRRQLARAHIPTRDAATGQNLLVVDGRYGKLAGGHVAWTGAPGWTDQSLVSDGITLAVPYKETVRGYLDGFTRAWRNG</sequence>
<proteinExistence type="predicted"/>
<dbReference type="RefSeq" id="WP_182538631.1">
    <property type="nucleotide sequence ID" value="NZ_JACGXA010000001.1"/>
</dbReference>
<dbReference type="InterPro" id="IPR036691">
    <property type="entry name" value="Endo/exonu/phosph_ase_sf"/>
</dbReference>
<reference evidence="2 3" key="1">
    <citation type="submission" date="2020-07" db="EMBL/GenBank/DDBJ databases">
        <title>Sequencing the genomes of 1000 actinobacteria strains.</title>
        <authorList>
            <person name="Klenk H.-P."/>
        </authorList>
    </citation>
    <scope>NUCLEOTIDE SEQUENCE [LARGE SCALE GENOMIC DNA]</scope>
    <source>
        <strain evidence="2 3">DSM 21349</strain>
    </source>
</reference>
<organism evidence="2 3">
    <name type="scientific">Nocardioides ginsengisegetis</name>
    <dbReference type="NCBI Taxonomy" id="661491"/>
    <lineage>
        <taxon>Bacteria</taxon>
        <taxon>Bacillati</taxon>
        <taxon>Actinomycetota</taxon>
        <taxon>Actinomycetes</taxon>
        <taxon>Propionibacteriales</taxon>
        <taxon>Nocardioidaceae</taxon>
        <taxon>Nocardioides</taxon>
    </lineage>
</organism>
<gene>
    <name evidence="2" type="ORF">FB382_001875</name>
</gene>
<name>A0A7W3IZT2_9ACTN</name>
<evidence type="ECO:0008006" key="4">
    <source>
        <dbReference type="Google" id="ProtNLM"/>
    </source>
</evidence>
<keyword evidence="1" id="KW-0732">Signal</keyword>
<accession>A0A7W3IZT2</accession>
<protein>
    <recommendedName>
        <fullName evidence="4">Endonuclease/Exonuclease/phosphatase family protein</fullName>
    </recommendedName>
</protein>
<dbReference type="Gene3D" id="3.60.10.10">
    <property type="entry name" value="Endonuclease/exonuclease/phosphatase"/>
    <property type="match status" value="1"/>
</dbReference>
<feature type="signal peptide" evidence="1">
    <location>
        <begin position="1"/>
        <end position="21"/>
    </location>
</feature>
<evidence type="ECO:0000313" key="3">
    <source>
        <dbReference type="Proteomes" id="UP000580910"/>
    </source>
</evidence>
<evidence type="ECO:0000256" key="1">
    <source>
        <dbReference type="SAM" id="SignalP"/>
    </source>
</evidence>
<dbReference type="EMBL" id="JACGXA010000001">
    <property type="protein sequence ID" value="MBA8803584.1"/>
    <property type="molecule type" value="Genomic_DNA"/>
</dbReference>